<proteinExistence type="predicted"/>
<gene>
    <name evidence="1" type="ORF">Nepgr_004315</name>
</gene>
<accession>A0AAD3XF65</accession>
<dbReference type="SUPFAM" id="SSF51735">
    <property type="entry name" value="NAD(P)-binding Rossmann-fold domains"/>
    <property type="match status" value="1"/>
</dbReference>
<name>A0AAD3XF65_NEPGR</name>
<sequence length="188" mass="20105">MVGRPPEVSAAEAAGFPIAACTAYGSLTRVAGLMLSENGKTKTILVTAGSSGVGHYAVQLAELGNMHVTATCMACNLDFIKGLGVDKVLDYRVLSGAPTYGAALRSPSGKKYDFMLHCTSGIPWSTFCLESKVIDLTPSPRAMWFFAVKKVTPSKKQLVPYVETTEADNLEFLVKLVQEGKLKAVVRI</sequence>
<dbReference type="PANTHER" id="PTHR44013">
    <property type="entry name" value="ZINC-TYPE ALCOHOL DEHYDROGENASE-LIKE PROTEIN C16A3.02C"/>
    <property type="match status" value="1"/>
</dbReference>
<dbReference type="InterPro" id="IPR052733">
    <property type="entry name" value="Chloroplast_QOR"/>
</dbReference>
<dbReference type="EMBL" id="BSYO01000003">
    <property type="protein sequence ID" value="GMH02476.1"/>
    <property type="molecule type" value="Genomic_DNA"/>
</dbReference>
<organism evidence="1 2">
    <name type="scientific">Nepenthes gracilis</name>
    <name type="common">Slender pitcher plant</name>
    <dbReference type="NCBI Taxonomy" id="150966"/>
    <lineage>
        <taxon>Eukaryota</taxon>
        <taxon>Viridiplantae</taxon>
        <taxon>Streptophyta</taxon>
        <taxon>Embryophyta</taxon>
        <taxon>Tracheophyta</taxon>
        <taxon>Spermatophyta</taxon>
        <taxon>Magnoliopsida</taxon>
        <taxon>eudicotyledons</taxon>
        <taxon>Gunneridae</taxon>
        <taxon>Pentapetalae</taxon>
        <taxon>Caryophyllales</taxon>
        <taxon>Nepenthaceae</taxon>
        <taxon>Nepenthes</taxon>
    </lineage>
</organism>
<evidence type="ECO:0000313" key="1">
    <source>
        <dbReference type="EMBL" id="GMH02476.1"/>
    </source>
</evidence>
<reference evidence="1" key="1">
    <citation type="submission" date="2023-05" db="EMBL/GenBank/DDBJ databases">
        <title>Nepenthes gracilis genome sequencing.</title>
        <authorList>
            <person name="Fukushima K."/>
        </authorList>
    </citation>
    <scope>NUCLEOTIDE SEQUENCE</scope>
    <source>
        <strain evidence="1">SING2019-196</strain>
    </source>
</reference>
<dbReference type="AlphaFoldDB" id="A0AAD3XF65"/>
<dbReference type="InterPro" id="IPR036291">
    <property type="entry name" value="NAD(P)-bd_dom_sf"/>
</dbReference>
<dbReference type="Proteomes" id="UP001279734">
    <property type="component" value="Unassembled WGS sequence"/>
</dbReference>
<evidence type="ECO:0000313" key="2">
    <source>
        <dbReference type="Proteomes" id="UP001279734"/>
    </source>
</evidence>
<protein>
    <submittedName>
        <fullName evidence="1">Uncharacterized protein</fullName>
    </submittedName>
</protein>
<dbReference type="Gene3D" id="3.90.180.10">
    <property type="entry name" value="Medium-chain alcohol dehydrogenases, catalytic domain"/>
    <property type="match status" value="1"/>
</dbReference>
<comment type="caution">
    <text evidence="1">The sequence shown here is derived from an EMBL/GenBank/DDBJ whole genome shotgun (WGS) entry which is preliminary data.</text>
</comment>
<dbReference type="Gene3D" id="3.40.50.720">
    <property type="entry name" value="NAD(P)-binding Rossmann-like Domain"/>
    <property type="match status" value="1"/>
</dbReference>
<dbReference type="PANTHER" id="PTHR44013:SF1">
    <property type="entry name" value="ZINC-TYPE ALCOHOL DEHYDROGENASE-LIKE PROTEIN C16A3.02C"/>
    <property type="match status" value="1"/>
</dbReference>
<keyword evidence="2" id="KW-1185">Reference proteome</keyword>